<protein>
    <submittedName>
        <fullName evidence="2">Uncharacterized protein</fullName>
    </submittedName>
</protein>
<accession>A0A8K0D707</accession>
<dbReference type="InterPro" id="IPR038606">
    <property type="entry name" value="To_sf"/>
</dbReference>
<dbReference type="SMART" id="SM00700">
    <property type="entry name" value="JHBP"/>
    <property type="match status" value="1"/>
</dbReference>
<dbReference type="InterPro" id="IPR010562">
    <property type="entry name" value="Haemolymph_juvenile_hormone-bd"/>
</dbReference>
<dbReference type="Pfam" id="PF06585">
    <property type="entry name" value="JHBP"/>
    <property type="match status" value="1"/>
</dbReference>
<dbReference type="Proteomes" id="UP000801492">
    <property type="component" value="Unassembled WGS sequence"/>
</dbReference>
<evidence type="ECO:0000313" key="3">
    <source>
        <dbReference type="Proteomes" id="UP000801492"/>
    </source>
</evidence>
<comment type="caution">
    <text evidence="2">The sequence shown here is derived from an EMBL/GenBank/DDBJ whole genome shotgun (WGS) entry which is preliminary data.</text>
</comment>
<feature type="chain" id="PRO_5035456415" evidence="1">
    <location>
        <begin position="19"/>
        <end position="197"/>
    </location>
</feature>
<dbReference type="EMBL" id="VTPC01003651">
    <property type="protein sequence ID" value="KAF2898202.1"/>
    <property type="molecule type" value="Genomic_DNA"/>
</dbReference>
<dbReference type="Gene3D" id="3.15.10.30">
    <property type="entry name" value="Haemolymph juvenile hormone binding protein"/>
    <property type="match status" value="1"/>
</dbReference>
<keyword evidence="1" id="KW-0732">Signal</keyword>
<keyword evidence="3" id="KW-1185">Reference proteome</keyword>
<feature type="signal peptide" evidence="1">
    <location>
        <begin position="1"/>
        <end position="18"/>
    </location>
</feature>
<evidence type="ECO:0000313" key="2">
    <source>
        <dbReference type="EMBL" id="KAF2898202.1"/>
    </source>
</evidence>
<reference evidence="2" key="1">
    <citation type="submission" date="2019-08" db="EMBL/GenBank/DDBJ databases">
        <title>The genome of the North American firefly Photinus pyralis.</title>
        <authorList>
            <consortium name="Photinus pyralis genome working group"/>
            <person name="Fallon T.R."/>
            <person name="Sander Lower S.E."/>
            <person name="Weng J.-K."/>
        </authorList>
    </citation>
    <scope>NUCLEOTIDE SEQUENCE</scope>
    <source>
        <strain evidence="2">TRF0915ILg1</strain>
        <tissue evidence="2">Whole body</tissue>
    </source>
</reference>
<evidence type="ECO:0000256" key="1">
    <source>
        <dbReference type="SAM" id="SignalP"/>
    </source>
</evidence>
<dbReference type="PANTHER" id="PTHR11008">
    <property type="entry name" value="PROTEIN TAKEOUT-LIKE PROTEIN"/>
    <property type="match status" value="1"/>
</dbReference>
<gene>
    <name evidence="2" type="ORF">ILUMI_07977</name>
</gene>
<dbReference type="PANTHER" id="PTHR11008:SF32">
    <property type="entry name" value="CIRCADIAN CLOCK-CONTROLLED PROTEIN DAYWAKE-RELATED"/>
    <property type="match status" value="1"/>
</dbReference>
<organism evidence="2 3">
    <name type="scientific">Ignelater luminosus</name>
    <name type="common">Cucubano</name>
    <name type="synonym">Pyrophorus luminosus</name>
    <dbReference type="NCBI Taxonomy" id="2038154"/>
    <lineage>
        <taxon>Eukaryota</taxon>
        <taxon>Metazoa</taxon>
        <taxon>Ecdysozoa</taxon>
        <taxon>Arthropoda</taxon>
        <taxon>Hexapoda</taxon>
        <taxon>Insecta</taxon>
        <taxon>Pterygota</taxon>
        <taxon>Neoptera</taxon>
        <taxon>Endopterygota</taxon>
        <taxon>Coleoptera</taxon>
        <taxon>Polyphaga</taxon>
        <taxon>Elateriformia</taxon>
        <taxon>Elateroidea</taxon>
        <taxon>Elateridae</taxon>
        <taxon>Agrypninae</taxon>
        <taxon>Pyrophorini</taxon>
        <taxon>Ignelater</taxon>
    </lineage>
</organism>
<dbReference type="AlphaFoldDB" id="A0A8K0D707"/>
<sequence>MLGCVVILLLLFICLSISKELPSYLPRCYLDDPEFNKCMLRAFNQIRPNVSNGIEEIGLPSLNPFLIPNMSVLEDTPLANFTVNLFNYTTAGLDNYDIKEFQFDPETMTFYFKIEFGTIIMFAFLEIDGHVANIPIRGKGSNRHVYVRLTNDMLNANSDMVVKALTPVFEKLSEIGVMRFMKTLTKIPYYKLLPPSH</sequence>
<proteinExistence type="predicted"/>
<dbReference type="OrthoDB" id="8185598at2759"/>
<dbReference type="GO" id="GO:0005615">
    <property type="term" value="C:extracellular space"/>
    <property type="evidence" value="ECO:0007669"/>
    <property type="project" value="TreeGrafter"/>
</dbReference>
<name>A0A8K0D707_IGNLU</name>